<sequence length="471" mass="52056">MKNTNVMFPPSYAISNGTNGGISAVPHTDAKEEISKEPGDPVHPEIPGWFSEHCPVWPGEAHFLKVEKVLFEGKSEFQSMMVFKSSAYGKVFVLDGALQLTEKDECSYQEMMTHLPLCSIPNPKKVLLIGGGDGGILREISRHSSVEQIDICEIDTMLIDVYKTFFPDIAIGYEDPRVRLNVIDGTLFLDSAPRDTYDAIIVDCFDPMRPDHELFESPFFELISKALRPGGVLCIQAESIWFKSLDIEELLTISRETFKGTVDYAWTIVPAYPSGVIGFLLCSTEGPYVDFRNPINPIDTEKAFGVANKPLKFYNSEVHSASFCLPSFAKKVIDTKAESSTIVDEENNLKIGQNGVFADVAAGWYTDFSTACPGISFMKSVPEGTYDAIILDAFQGMGPDADIVGDKSFLESVIKGLRPGDVVSTPAESLRLSNFVMADTIANCRKIFKGSVNYAWTSVPCYPRQYLLKIN</sequence>
<dbReference type="Gene3D" id="2.30.140.10">
    <property type="entry name" value="Spermidine synthase, tetramerisation domain"/>
    <property type="match status" value="1"/>
</dbReference>
<dbReference type="InterPro" id="IPR035246">
    <property type="entry name" value="Spermidine_synt_N"/>
</dbReference>
<dbReference type="GO" id="GO:0004766">
    <property type="term" value="F:spermidine synthase activity"/>
    <property type="evidence" value="ECO:0007669"/>
    <property type="project" value="TreeGrafter"/>
</dbReference>
<feature type="domain" description="PABS" evidence="5">
    <location>
        <begin position="47"/>
        <end position="284"/>
    </location>
</feature>
<dbReference type="GO" id="GO:0005829">
    <property type="term" value="C:cytosol"/>
    <property type="evidence" value="ECO:0007669"/>
    <property type="project" value="TreeGrafter"/>
</dbReference>
<dbReference type="GO" id="GO:0008295">
    <property type="term" value="P:spermidine biosynthetic process"/>
    <property type="evidence" value="ECO:0007669"/>
    <property type="project" value="TreeGrafter"/>
</dbReference>
<evidence type="ECO:0000259" key="5">
    <source>
        <dbReference type="PROSITE" id="PS51006"/>
    </source>
</evidence>
<keyword evidence="3" id="KW-0620">Polyamine biosynthesis</keyword>
<dbReference type="PROSITE" id="PS01330">
    <property type="entry name" value="PABS_1"/>
    <property type="match status" value="1"/>
</dbReference>
<dbReference type="Pfam" id="PF01564">
    <property type="entry name" value="Spermine_synth"/>
    <property type="match status" value="2"/>
</dbReference>
<dbReference type="CDD" id="cd02440">
    <property type="entry name" value="AdoMet_MTases"/>
    <property type="match status" value="1"/>
</dbReference>
<dbReference type="InterPro" id="IPR037163">
    <property type="entry name" value="Spermidine_synt_N_sf"/>
</dbReference>
<evidence type="ECO:0000313" key="6">
    <source>
        <dbReference type="EMBL" id="KAJ7956260.1"/>
    </source>
</evidence>
<evidence type="ECO:0000256" key="1">
    <source>
        <dbReference type="ARBA" id="ARBA00007867"/>
    </source>
</evidence>
<dbReference type="PANTHER" id="PTHR11558:SF44">
    <property type="entry name" value="PABS DOMAIN-CONTAINING PROTEIN"/>
    <property type="match status" value="1"/>
</dbReference>
<dbReference type="InterPro" id="IPR030374">
    <property type="entry name" value="PABS"/>
</dbReference>
<gene>
    <name evidence="6" type="ORF">O6P43_022730</name>
</gene>
<dbReference type="Pfam" id="PF17284">
    <property type="entry name" value="Spermine_synt_N"/>
    <property type="match status" value="1"/>
</dbReference>
<dbReference type="EMBL" id="JARAOO010000009">
    <property type="protein sequence ID" value="KAJ7956260.1"/>
    <property type="molecule type" value="Genomic_DNA"/>
</dbReference>
<organism evidence="6 7">
    <name type="scientific">Quillaja saponaria</name>
    <name type="common">Soap bark tree</name>
    <dbReference type="NCBI Taxonomy" id="32244"/>
    <lineage>
        <taxon>Eukaryota</taxon>
        <taxon>Viridiplantae</taxon>
        <taxon>Streptophyta</taxon>
        <taxon>Embryophyta</taxon>
        <taxon>Tracheophyta</taxon>
        <taxon>Spermatophyta</taxon>
        <taxon>Magnoliopsida</taxon>
        <taxon>eudicotyledons</taxon>
        <taxon>Gunneridae</taxon>
        <taxon>Pentapetalae</taxon>
        <taxon>rosids</taxon>
        <taxon>fabids</taxon>
        <taxon>Fabales</taxon>
        <taxon>Quillajaceae</taxon>
        <taxon>Quillaja</taxon>
    </lineage>
</organism>
<dbReference type="PANTHER" id="PTHR11558">
    <property type="entry name" value="SPERMIDINE/SPERMINE SYNTHASE"/>
    <property type="match status" value="1"/>
</dbReference>
<dbReference type="SUPFAM" id="SSF53335">
    <property type="entry name" value="S-adenosyl-L-methionine-dependent methyltransferases"/>
    <property type="match status" value="2"/>
</dbReference>
<reference evidence="6" key="1">
    <citation type="journal article" date="2023" name="Science">
        <title>Elucidation of the pathway for biosynthesis of saponin adjuvants from the soapbark tree.</title>
        <authorList>
            <person name="Reed J."/>
            <person name="Orme A."/>
            <person name="El-Demerdash A."/>
            <person name="Owen C."/>
            <person name="Martin L.B.B."/>
            <person name="Misra R.C."/>
            <person name="Kikuchi S."/>
            <person name="Rejzek M."/>
            <person name="Martin A.C."/>
            <person name="Harkess A."/>
            <person name="Leebens-Mack J."/>
            <person name="Louveau T."/>
            <person name="Stephenson M.J."/>
            <person name="Osbourn A."/>
        </authorList>
    </citation>
    <scope>NUCLEOTIDE SEQUENCE</scope>
    <source>
        <strain evidence="6">S10</strain>
    </source>
</reference>
<dbReference type="KEGG" id="qsa:O6P43_022730"/>
<proteinExistence type="inferred from homology"/>
<evidence type="ECO:0000313" key="7">
    <source>
        <dbReference type="Proteomes" id="UP001163823"/>
    </source>
</evidence>
<accession>A0AAD7LFP6</accession>
<dbReference type="InterPro" id="IPR029063">
    <property type="entry name" value="SAM-dependent_MTases_sf"/>
</dbReference>
<dbReference type="Proteomes" id="UP001163823">
    <property type="component" value="Chromosome 9"/>
</dbReference>
<evidence type="ECO:0000256" key="3">
    <source>
        <dbReference type="PROSITE-ProRule" id="PRU00354"/>
    </source>
</evidence>
<dbReference type="AlphaFoldDB" id="A0AAD7LFP6"/>
<dbReference type="PROSITE" id="PS51006">
    <property type="entry name" value="PABS_2"/>
    <property type="match status" value="1"/>
</dbReference>
<dbReference type="NCBIfam" id="NF002010">
    <property type="entry name" value="PRK00811.1"/>
    <property type="match status" value="1"/>
</dbReference>
<comment type="caution">
    <text evidence="6">The sequence shown here is derived from an EMBL/GenBank/DDBJ whole genome shotgun (WGS) entry which is preliminary data.</text>
</comment>
<name>A0AAD7LFP6_QUISA</name>
<evidence type="ECO:0000256" key="2">
    <source>
        <dbReference type="ARBA" id="ARBA00022679"/>
    </source>
</evidence>
<keyword evidence="2 3" id="KW-0808">Transferase</keyword>
<feature type="active site" description="Proton acceptor" evidence="3">
    <location>
        <position position="203"/>
    </location>
</feature>
<evidence type="ECO:0000256" key="4">
    <source>
        <dbReference type="RuleBase" id="RU003836"/>
    </source>
</evidence>
<dbReference type="InterPro" id="IPR001045">
    <property type="entry name" value="Spermi_synthase"/>
</dbReference>
<dbReference type="HAMAP" id="MF_00198">
    <property type="entry name" value="Spermidine_synth"/>
    <property type="match status" value="1"/>
</dbReference>
<keyword evidence="7" id="KW-1185">Reference proteome</keyword>
<dbReference type="NCBIfam" id="TIGR00417">
    <property type="entry name" value="speE"/>
    <property type="match status" value="1"/>
</dbReference>
<dbReference type="Gene3D" id="3.40.50.150">
    <property type="entry name" value="Vaccinia Virus protein VP39"/>
    <property type="match status" value="2"/>
</dbReference>
<dbReference type="FunFam" id="3.40.50.150:FF:000013">
    <property type="entry name" value="Spermidine synthase"/>
    <property type="match status" value="1"/>
</dbReference>
<comment type="similarity">
    <text evidence="1 4">Belongs to the spermidine/spermine synthase family.</text>
</comment>
<protein>
    <submittedName>
        <fullName evidence="6">Spermidine synthase</fullName>
    </submittedName>
</protein>
<dbReference type="InterPro" id="IPR030373">
    <property type="entry name" value="PABS_CS"/>
</dbReference>